<evidence type="ECO:0000313" key="1">
    <source>
        <dbReference type="EMBL" id="RYC00762.1"/>
    </source>
</evidence>
<dbReference type="SUPFAM" id="SSF54637">
    <property type="entry name" value="Thioesterase/thiol ester dehydrase-isomerase"/>
    <property type="match status" value="1"/>
</dbReference>
<name>A0A4Q2S9M9_9ACTN</name>
<protein>
    <recommendedName>
        <fullName evidence="3">Thioesterase family protein</fullName>
    </recommendedName>
</protein>
<reference evidence="1 2" key="1">
    <citation type="submission" date="2019-01" db="EMBL/GenBank/DDBJ databases">
        <title>Novel species of Nocardioides.</title>
        <authorList>
            <person name="Liu Q."/>
            <person name="Xin Y.-H."/>
        </authorList>
    </citation>
    <scope>NUCLEOTIDE SEQUENCE [LARGE SCALE GENOMIC DNA]</scope>
    <source>
        <strain evidence="1 2">CGMCC 4.6875</strain>
    </source>
</reference>
<dbReference type="InterPro" id="IPR029069">
    <property type="entry name" value="HotDog_dom_sf"/>
</dbReference>
<dbReference type="AlphaFoldDB" id="A0A4Q2S9M9"/>
<dbReference type="OrthoDB" id="5495835at2"/>
<gene>
    <name evidence="1" type="ORF">EUA07_13810</name>
</gene>
<accession>A0A4Q2S9M9</accession>
<sequence>MAQLPRARVPWHSEPVTELIVPRRFCGPPDSGNGGWTAGALAALDDADAPADRCGGWPAIEVSLRQPPPLDTPLPVTVEAGVTTASYGGAPVATAKRVDRTLTEVAPVEPAAAAAAEASYPGHTFHPFPTCFACGTAREDGDGLRIFPGPVDAGDERIAATWTPHASLHEDWHTYGDEHPRASVAVTWAALDCIGGWAGDLTERLMVLGRMTARVDDLPVIGEPHVVVGEGRGRDGRKTFTASTLYDSAGRVVAAAEHTWIAVDPALFGGRSPR</sequence>
<dbReference type="Proteomes" id="UP000293291">
    <property type="component" value="Unassembled WGS sequence"/>
</dbReference>
<evidence type="ECO:0008006" key="3">
    <source>
        <dbReference type="Google" id="ProtNLM"/>
    </source>
</evidence>
<dbReference type="Gene3D" id="3.10.129.10">
    <property type="entry name" value="Hotdog Thioesterase"/>
    <property type="match status" value="1"/>
</dbReference>
<organism evidence="1 2">
    <name type="scientific">Nocardioides ganghwensis</name>
    <dbReference type="NCBI Taxonomy" id="252230"/>
    <lineage>
        <taxon>Bacteria</taxon>
        <taxon>Bacillati</taxon>
        <taxon>Actinomycetota</taxon>
        <taxon>Actinomycetes</taxon>
        <taxon>Propionibacteriales</taxon>
        <taxon>Nocardioidaceae</taxon>
        <taxon>Nocardioides</taxon>
    </lineage>
</organism>
<comment type="caution">
    <text evidence="1">The sequence shown here is derived from an EMBL/GenBank/DDBJ whole genome shotgun (WGS) entry which is preliminary data.</text>
</comment>
<evidence type="ECO:0000313" key="2">
    <source>
        <dbReference type="Proteomes" id="UP000293291"/>
    </source>
</evidence>
<dbReference type="EMBL" id="SDWU01000014">
    <property type="protein sequence ID" value="RYC00762.1"/>
    <property type="molecule type" value="Genomic_DNA"/>
</dbReference>
<keyword evidence="2" id="KW-1185">Reference proteome</keyword>
<proteinExistence type="predicted"/>